<dbReference type="InterPro" id="IPR028059">
    <property type="entry name" value="SWM_rpt"/>
</dbReference>
<dbReference type="PANTHER" id="PTHR43308">
    <property type="entry name" value="OUTER MEMBRANE PROTEIN ALPHA-RELATED"/>
    <property type="match status" value="1"/>
</dbReference>
<accession>A0A229NWA0</accession>
<keyword evidence="1 2" id="KW-0732">Signal</keyword>
<keyword evidence="5" id="KW-1185">Reference proteome</keyword>
<evidence type="ECO:0000313" key="5">
    <source>
        <dbReference type="Proteomes" id="UP000215145"/>
    </source>
</evidence>
<feature type="domain" description="SLH" evidence="3">
    <location>
        <begin position="1260"/>
        <end position="1323"/>
    </location>
</feature>
<feature type="domain" description="SLH" evidence="3">
    <location>
        <begin position="1324"/>
        <end position="1383"/>
    </location>
</feature>
<dbReference type="Pfam" id="PF13205">
    <property type="entry name" value="Big_5"/>
    <property type="match status" value="5"/>
</dbReference>
<organism evidence="4 5">
    <name type="scientific">Paenibacillus herberti</name>
    <dbReference type="NCBI Taxonomy" id="1619309"/>
    <lineage>
        <taxon>Bacteria</taxon>
        <taxon>Bacillati</taxon>
        <taxon>Bacillota</taxon>
        <taxon>Bacilli</taxon>
        <taxon>Bacillales</taxon>
        <taxon>Paenibacillaceae</taxon>
        <taxon>Paenibacillus</taxon>
    </lineage>
</organism>
<dbReference type="PANTHER" id="PTHR43308:SF5">
    <property type="entry name" value="S-LAYER PROTEIN _ PEPTIDOGLYCAN ENDO-BETA-N-ACETYLGLUCOSAMINIDASE"/>
    <property type="match status" value="1"/>
</dbReference>
<dbReference type="InterPro" id="IPR051465">
    <property type="entry name" value="Cell_Envelope_Struct_Comp"/>
</dbReference>
<comment type="caution">
    <text evidence="4">The sequence shown here is derived from an EMBL/GenBank/DDBJ whole genome shotgun (WGS) entry which is preliminary data.</text>
</comment>
<sequence length="1451" mass="149668">MRFWFKFLLVFFVLIQAVLPAAGFSEGKVNAAQGGPVIAGKYPADNAEAAPANARLTLTFDEPVVKGGGTAAVSIRKVSDNTEWARYTVAKDSRIQIDPSNPALVTIVPDRSFESGQSYYVLMEAGSFSSASGSGSFAGISSAAEWSFTAADPDTSAPHPTEYSPQGGEVSVFSSLRISFNEPVYPASGSLQLTNQSSGDSVPISITSQQVTGGGRQAITIMPPNGLLPGQSYRVTGTAGLLQDASGNRTAELSWSFQTGASPVGLTALTPSNGSQGVNVNASFEMTFDKAVTSGSTSTAPKYLYLKKVADNSTVKRWDANELGYNGNKVSLPHETLSGSTSYYVLGDAGSFRSGDLLFAGISDASAWAFTTQAVSDNRGPATTGLWPANGGTIGTSDAKLSLTFDRAVFPGTGSIVIRSSSDQGIAASIPITSDQIFGFGGNVLTVDTRLAFGEGSSYYVEIGSQAILDAAGSRFAGMSGSSVWSFTATRDTTPPSIVTLSPATGSSSASTLTSFQAVFTEPVKLAESYRIILHKSGASDTYAVKAHVPADQPNTVVIKPESPLPGNTSLYMEIGVNSIRDAAGNGFGGILNEYEWKFTTLRSSTAAPVLDKVAMISSTKLLLTYDNELDPAGVPFPASFYVMVNEASAAREISHVTVSGNTATLNLRSGILNGQKVTVAYTVPADVDSPRAIRGLGGARAAGFSGRQAVYDAEAAQPKLTGGTLSGSQLRLQFSEQLDAPKAEWATQFALYVNGSQISLSEPSVNGSTLMLKLSYPAGGEGGAYVNYTPGTNPVIDRSGNPLAAFSNAYIQNLLDTSKPVLNNITASGSKVTLNYNEGLNAKLLPLRSQFSVLSGNNSLGISSVAVEGSKLVLSLSGSMTTGSTVKVSYAKGVPPLADLAGNAADAFSGMESSVTGTLPVFISGSVNGSVMTLLYSMPLDPSAVPTPGQFSVRASGVLIPVSGVSVSGTSVTLQLSTAVGVGQSVTLTYSPPSYNPLRLAGGDAAAALSAVVISNGTSVPGVGNIGGSGTTAGAGKLTEYDVSTSQDVSLAGRVAIRYTVLNEKLAAAYQAARGAGMSKVSFKVPDTNKAGIVAIPLVPLQQALGSASNASFELQFDNVAVELPLQAIDFDKTASLLNAGGTTGYLLLSIDTTASSLAGSLQFAMSRSNASLLSGPISVDLSLISGSSTSKTAFTGLKRYLTTTIQSAAPVPAAAASGVFLDSETNGISYTPTKIESSGSGSKITLKHRDGGVFAVVRGSSVLSDVNGHWAKNDINTLTAKGIARPRSSSLFEPKKTITRAEFAEIISRGLGLKGNTAGASSYRDTAGLGTAAAYIGAASAAGIVQGNGGQFRPHAPVSRQEMAAMIVRAVETAGSAVVLQQQEQNYLTKFKDRGKIGNWAKTYAAKAVFIGVLNGQKADAFGPASNATRAEAVIMVKRMLLYLNMIDM</sequence>
<dbReference type="InterPro" id="IPR032812">
    <property type="entry name" value="SbsA_Ig"/>
</dbReference>
<feature type="chain" id="PRO_5038523306" description="SLH domain-containing protein" evidence="2">
    <location>
        <begin position="22"/>
        <end position="1451"/>
    </location>
</feature>
<name>A0A229NWA0_9BACL</name>
<dbReference type="InterPro" id="IPR011801">
    <property type="entry name" value="Swm_rep_I_cyn"/>
</dbReference>
<protein>
    <recommendedName>
        <fullName evidence="3">SLH domain-containing protein</fullName>
    </recommendedName>
</protein>
<evidence type="ECO:0000256" key="1">
    <source>
        <dbReference type="ARBA" id="ARBA00022729"/>
    </source>
</evidence>
<dbReference type="EMBL" id="NMUQ01000002">
    <property type="protein sequence ID" value="OXM14142.1"/>
    <property type="molecule type" value="Genomic_DNA"/>
</dbReference>
<feature type="domain" description="SLH" evidence="3">
    <location>
        <begin position="1390"/>
        <end position="1451"/>
    </location>
</feature>
<dbReference type="Gene3D" id="2.60.40.1220">
    <property type="match status" value="1"/>
</dbReference>
<dbReference type="NCBIfam" id="TIGR02059">
    <property type="entry name" value="swm_rep_I"/>
    <property type="match status" value="4"/>
</dbReference>
<dbReference type="Pfam" id="PF13753">
    <property type="entry name" value="SWM_repeat"/>
    <property type="match status" value="4"/>
</dbReference>
<dbReference type="OrthoDB" id="2675126at2"/>
<dbReference type="Proteomes" id="UP000215145">
    <property type="component" value="Unassembled WGS sequence"/>
</dbReference>
<dbReference type="InterPro" id="IPR001119">
    <property type="entry name" value="SLH_dom"/>
</dbReference>
<feature type="signal peptide" evidence="2">
    <location>
        <begin position="1"/>
        <end position="21"/>
    </location>
</feature>
<evidence type="ECO:0000256" key="2">
    <source>
        <dbReference type="SAM" id="SignalP"/>
    </source>
</evidence>
<reference evidence="4 5" key="1">
    <citation type="submission" date="2017-07" db="EMBL/GenBank/DDBJ databases">
        <title>Paenibacillus herberti R33 genome sequencing and assembly.</title>
        <authorList>
            <person name="Su W."/>
        </authorList>
    </citation>
    <scope>NUCLEOTIDE SEQUENCE [LARGE SCALE GENOMIC DNA]</scope>
    <source>
        <strain evidence="4 5">R33</strain>
    </source>
</reference>
<dbReference type="Pfam" id="PF00395">
    <property type="entry name" value="SLH"/>
    <property type="match status" value="3"/>
</dbReference>
<evidence type="ECO:0000259" key="3">
    <source>
        <dbReference type="PROSITE" id="PS51272"/>
    </source>
</evidence>
<dbReference type="RefSeq" id="WP_089524964.1">
    <property type="nucleotide sequence ID" value="NZ_NMUQ01000002.1"/>
</dbReference>
<dbReference type="PROSITE" id="PS51272">
    <property type="entry name" value="SLH"/>
    <property type="match status" value="3"/>
</dbReference>
<dbReference type="InterPro" id="IPR014755">
    <property type="entry name" value="Cu-Rt/internalin_Ig-like"/>
</dbReference>
<proteinExistence type="predicted"/>
<evidence type="ECO:0000313" key="4">
    <source>
        <dbReference type="EMBL" id="OXM14142.1"/>
    </source>
</evidence>
<gene>
    <name evidence="4" type="ORF">CGZ75_14300</name>
</gene>